<dbReference type="EMBL" id="OU015567">
    <property type="protein sequence ID" value="CAG5114324.1"/>
    <property type="molecule type" value="Genomic_DNA"/>
</dbReference>
<feature type="compositionally biased region" description="Basic residues" evidence="1">
    <location>
        <begin position="182"/>
        <end position="194"/>
    </location>
</feature>
<dbReference type="Proteomes" id="UP001158576">
    <property type="component" value="Chromosome 2"/>
</dbReference>
<feature type="compositionally biased region" description="Low complexity" evidence="1">
    <location>
        <begin position="37"/>
        <end position="49"/>
    </location>
</feature>
<accession>A0ABN7TA04</accession>
<keyword evidence="3" id="KW-1185">Reference proteome</keyword>
<sequence length="208" mass="22608">MTLSCLQRLCCLNAEDEYSDKRPEIVVISSQPDKDTSSIPDSFVSSSVVNGKFDKAGSRGSVSEEDSGVGSCRDTSNQSDAADQTDTSSQSEDTVSTKLRRSDSTLSTMSAILPTKEKELDLTAEIAAELEQMNGFSLEETGSNLSPEASPLTSLATLDLVSSSNRTVLDLDLPNRGETDAKKKRKRRKHRKVTKATSETENDEVKEF</sequence>
<evidence type="ECO:0000313" key="3">
    <source>
        <dbReference type="Proteomes" id="UP001158576"/>
    </source>
</evidence>
<feature type="region of interest" description="Disordered" evidence="1">
    <location>
        <begin position="170"/>
        <end position="208"/>
    </location>
</feature>
<gene>
    <name evidence="2" type="ORF">OKIOD_LOCUS17148</name>
</gene>
<organism evidence="2 3">
    <name type="scientific">Oikopleura dioica</name>
    <name type="common">Tunicate</name>
    <dbReference type="NCBI Taxonomy" id="34765"/>
    <lineage>
        <taxon>Eukaryota</taxon>
        <taxon>Metazoa</taxon>
        <taxon>Chordata</taxon>
        <taxon>Tunicata</taxon>
        <taxon>Appendicularia</taxon>
        <taxon>Copelata</taxon>
        <taxon>Oikopleuridae</taxon>
        <taxon>Oikopleura</taxon>
    </lineage>
</organism>
<evidence type="ECO:0000313" key="2">
    <source>
        <dbReference type="EMBL" id="CAG5114324.1"/>
    </source>
</evidence>
<proteinExistence type="predicted"/>
<feature type="region of interest" description="Disordered" evidence="1">
    <location>
        <begin position="21"/>
        <end position="112"/>
    </location>
</feature>
<feature type="compositionally biased region" description="Polar residues" evidence="1">
    <location>
        <begin position="73"/>
        <end position="97"/>
    </location>
</feature>
<name>A0ABN7TA04_OIKDI</name>
<evidence type="ECO:0000256" key="1">
    <source>
        <dbReference type="SAM" id="MobiDB-lite"/>
    </source>
</evidence>
<protein>
    <submittedName>
        <fullName evidence="2">Oidioi.mRNA.OKI2018_I69.chr2.g8383.t1.cds</fullName>
    </submittedName>
</protein>
<reference evidence="2 3" key="1">
    <citation type="submission" date="2021-04" db="EMBL/GenBank/DDBJ databases">
        <authorList>
            <person name="Bliznina A."/>
        </authorList>
    </citation>
    <scope>NUCLEOTIDE SEQUENCE [LARGE SCALE GENOMIC DNA]</scope>
</reference>